<evidence type="ECO:0000256" key="6">
    <source>
        <dbReference type="ARBA" id="ARBA00023235"/>
    </source>
</evidence>
<proteinExistence type="inferred from homology"/>
<keyword evidence="4 7" id="KW-0697">Rotamase</keyword>
<reference evidence="10" key="1">
    <citation type="submission" date="2016-06" db="EMBL/GenBank/DDBJ databases">
        <authorList>
            <person name="Xu Y."/>
            <person name="Nagy A."/>
            <person name="Yan X."/>
            <person name="Kim S.W."/>
            <person name="Haley B."/>
            <person name="Liu N.T."/>
            <person name="Nou X."/>
        </authorList>
    </citation>
    <scope>NUCLEOTIDE SEQUENCE [LARGE SCALE GENOMIC DNA]</scope>
    <source>
        <strain evidence="10">ATCC 49129</strain>
    </source>
</reference>
<evidence type="ECO:0000256" key="8">
    <source>
        <dbReference type="SAM" id="MobiDB-lite"/>
    </source>
</evidence>
<dbReference type="Pfam" id="PF09312">
    <property type="entry name" value="SurA_N"/>
    <property type="match status" value="1"/>
</dbReference>
<dbReference type="OrthoDB" id="14196at2"/>
<dbReference type="GO" id="GO:0042277">
    <property type="term" value="F:peptide binding"/>
    <property type="evidence" value="ECO:0007669"/>
    <property type="project" value="InterPro"/>
</dbReference>
<dbReference type="InterPro" id="IPR023034">
    <property type="entry name" value="PPIase_SurA"/>
</dbReference>
<evidence type="ECO:0000313" key="10">
    <source>
        <dbReference type="Proteomes" id="UP000078572"/>
    </source>
</evidence>
<comment type="domain">
    <text evidence="7">The PPIase activity resides only in the second parvulin domain. The N-terminal region and the C-terminal tail are necessary and sufficient for the chaperone activity of SurA. The PPIase activity is dispensable for SurA to function as a chaperone. The N-terminal region and the C-terminal tail are also required for porin recognition.</text>
</comment>
<dbReference type="SUPFAM" id="SSF109998">
    <property type="entry name" value="Triger factor/SurA peptide-binding domain-like"/>
    <property type="match status" value="1"/>
</dbReference>
<dbReference type="InterPro" id="IPR015391">
    <property type="entry name" value="SurA_N"/>
</dbReference>
<dbReference type="GO" id="GO:0051082">
    <property type="term" value="F:unfolded protein binding"/>
    <property type="evidence" value="ECO:0007669"/>
    <property type="project" value="UniProtKB-UniRule"/>
</dbReference>
<dbReference type="GO" id="GO:0003755">
    <property type="term" value="F:peptidyl-prolyl cis-trans isomerase activity"/>
    <property type="evidence" value="ECO:0007669"/>
    <property type="project" value="UniProtKB-UniRule"/>
</dbReference>
<dbReference type="PANTHER" id="PTHR47637">
    <property type="entry name" value="CHAPERONE SURA"/>
    <property type="match status" value="1"/>
</dbReference>
<dbReference type="STRING" id="190721.ACS15_0522"/>
<keyword evidence="6 7" id="KW-0413">Isomerase</keyword>
<dbReference type="InterPro" id="IPR050280">
    <property type="entry name" value="OMP_Chaperone_SurA"/>
</dbReference>
<keyword evidence="1 7" id="KW-0732">Signal</keyword>
<dbReference type="InterPro" id="IPR027304">
    <property type="entry name" value="Trigger_fact/SurA_dom_sf"/>
</dbReference>
<dbReference type="InterPro" id="IPR023058">
    <property type="entry name" value="PPIase_PpiC_CS"/>
</dbReference>
<comment type="subcellular location">
    <subcellularLocation>
        <location evidence="7">Periplasm</location>
    </subcellularLocation>
    <text evidence="7">Is capable of associating with the outer membrane.</text>
</comment>
<dbReference type="Pfam" id="PF00639">
    <property type="entry name" value="Rotamase"/>
    <property type="match status" value="1"/>
</dbReference>
<dbReference type="Pfam" id="PF13616">
    <property type="entry name" value="Rotamase_3"/>
    <property type="match status" value="1"/>
</dbReference>
<comment type="function">
    <text evidence="7">Chaperone involved in the correct folding and assembly of outer membrane proteins. Recognizes specific patterns of aromatic residues and the orientation of their side chains, which are found more frequently in integral outer membrane proteins. May act in both early periplasmic and late outer membrane-associated steps of protein maturation.</text>
</comment>
<dbReference type="AlphaFoldDB" id="A0A191ZTF6"/>
<evidence type="ECO:0000256" key="4">
    <source>
        <dbReference type="ARBA" id="ARBA00023110"/>
    </source>
</evidence>
<dbReference type="EC" id="5.2.1.8" evidence="7"/>
<gene>
    <name evidence="7" type="primary">surA</name>
    <name evidence="9" type="ORF">A9Y76_02335</name>
</gene>
<evidence type="ECO:0000256" key="3">
    <source>
        <dbReference type="ARBA" id="ARBA00022764"/>
    </source>
</evidence>
<dbReference type="PROSITE" id="PS01096">
    <property type="entry name" value="PPIC_PPIASE_1"/>
    <property type="match status" value="1"/>
</dbReference>
<dbReference type="PANTHER" id="PTHR47637:SF1">
    <property type="entry name" value="CHAPERONE SURA"/>
    <property type="match status" value="1"/>
</dbReference>
<comment type="catalytic activity">
    <reaction evidence="7">
        <text>[protein]-peptidylproline (omega=180) = [protein]-peptidylproline (omega=0)</text>
        <dbReference type="Rhea" id="RHEA:16237"/>
        <dbReference type="Rhea" id="RHEA-COMP:10747"/>
        <dbReference type="Rhea" id="RHEA-COMP:10748"/>
        <dbReference type="ChEBI" id="CHEBI:83833"/>
        <dbReference type="ChEBI" id="CHEBI:83834"/>
        <dbReference type="EC" id="5.2.1.8"/>
    </reaction>
</comment>
<keyword evidence="5 7" id="KW-0143">Chaperone</keyword>
<dbReference type="EMBL" id="CP016022">
    <property type="protein sequence ID" value="ANJ71388.1"/>
    <property type="molecule type" value="Genomic_DNA"/>
</dbReference>
<dbReference type="GO" id="GO:0030288">
    <property type="term" value="C:outer membrane-bounded periplasmic space"/>
    <property type="evidence" value="ECO:0007669"/>
    <property type="project" value="InterPro"/>
</dbReference>
<feature type="region of interest" description="Disordered" evidence="8">
    <location>
        <begin position="52"/>
        <end position="86"/>
    </location>
</feature>
<dbReference type="Gene3D" id="1.10.4030.10">
    <property type="entry name" value="Porin chaperone SurA, peptide-binding domain"/>
    <property type="match status" value="1"/>
</dbReference>
<dbReference type="GO" id="GO:0006457">
    <property type="term" value="P:protein folding"/>
    <property type="evidence" value="ECO:0007669"/>
    <property type="project" value="UniProtKB-UniRule"/>
</dbReference>
<dbReference type="GO" id="GO:0050821">
    <property type="term" value="P:protein stabilization"/>
    <property type="evidence" value="ECO:0007669"/>
    <property type="project" value="InterPro"/>
</dbReference>
<organism evidence="9 10">
    <name type="scientific">Ralstonia insidiosa</name>
    <dbReference type="NCBI Taxonomy" id="190721"/>
    <lineage>
        <taxon>Bacteria</taxon>
        <taxon>Pseudomonadati</taxon>
        <taxon>Pseudomonadota</taxon>
        <taxon>Betaproteobacteria</taxon>
        <taxon>Burkholderiales</taxon>
        <taxon>Burkholderiaceae</taxon>
        <taxon>Ralstonia</taxon>
    </lineage>
</organism>
<sequence length="501" mass="54584">MNNDMMAFQSNADRLATRVAPARRLDAMTRALVALAVGAVLVPAVHAQQPQKKSAPLKGIFSKPDSSPSQPLLQGTLPGPTAAGTPRSQLVDEVVAVVNTDVITRRELLNRADLVERTFRAQNRPLPPRADLLGEVLEQLILERVQAQTAKESGIRVSDADVDRAVESVAQRNNLSVPQLKSKLTESGMAYDKYRDDLRQEILLARLRERDVDSKVQVYDGEIDNYLAQQGGGAAAAGEQEYNVAQILVPVAEDATADQKAAARSKAESLLKQAQSGTDFAKLARENSGAQDAAQGGELGLRPIGRLPAVFANAVVDMKAGQVAGQVIESPAGYHVIKLLEKRAPTTAIATKVQQTQVRHILIKTGATMSADDARRQLAGLRDRIVHGYDFADAARRFSQDGSASAGGELGWVSPGQLVPEFEQAMNLLKPGEVSQPVQSQFGVHLIQVEGRREAEVPVDRQRDYARSVIREQKVQAAYEDWLRELRDGAHVEYRVNRQQQ</sequence>
<keyword evidence="2 7" id="KW-0677">Repeat</keyword>
<accession>A0A191ZTF6</accession>
<keyword evidence="10" id="KW-1185">Reference proteome</keyword>
<dbReference type="PROSITE" id="PS50198">
    <property type="entry name" value="PPIC_PPIASE_2"/>
    <property type="match status" value="2"/>
</dbReference>
<dbReference type="GO" id="GO:0043165">
    <property type="term" value="P:Gram-negative-bacterium-type cell outer membrane assembly"/>
    <property type="evidence" value="ECO:0007669"/>
    <property type="project" value="InterPro"/>
</dbReference>
<evidence type="ECO:0000313" key="9">
    <source>
        <dbReference type="EMBL" id="ANJ71388.1"/>
    </source>
</evidence>
<name>A0A191ZTF6_9RALS</name>
<feature type="compositionally biased region" description="Polar residues" evidence="8">
    <location>
        <begin position="64"/>
        <end position="73"/>
    </location>
</feature>
<evidence type="ECO:0000256" key="7">
    <source>
        <dbReference type="HAMAP-Rule" id="MF_01183"/>
    </source>
</evidence>
<evidence type="ECO:0000256" key="5">
    <source>
        <dbReference type="ARBA" id="ARBA00023186"/>
    </source>
</evidence>
<protein>
    <recommendedName>
        <fullName evidence="7">Chaperone SurA</fullName>
    </recommendedName>
    <alternativeName>
        <fullName evidence="7">Peptidyl-prolyl cis-trans isomerase SurA</fullName>
        <shortName evidence="7">PPIase SurA</shortName>
        <ecNumber evidence="7">5.2.1.8</ecNumber>
    </alternativeName>
    <alternativeName>
        <fullName evidence="7">Rotamase SurA</fullName>
    </alternativeName>
</protein>
<dbReference type="Proteomes" id="UP000078572">
    <property type="component" value="Chromosome 1"/>
</dbReference>
<keyword evidence="3 7" id="KW-0574">Periplasm</keyword>
<dbReference type="InterPro" id="IPR046357">
    <property type="entry name" value="PPIase_dom_sf"/>
</dbReference>
<dbReference type="InterPro" id="IPR000297">
    <property type="entry name" value="PPIase_PpiC"/>
</dbReference>
<dbReference type="Gene3D" id="3.10.50.40">
    <property type="match status" value="2"/>
</dbReference>
<dbReference type="SUPFAM" id="SSF54534">
    <property type="entry name" value="FKBP-like"/>
    <property type="match status" value="2"/>
</dbReference>
<evidence type="ECO:0000256" key="2">
    <source>
        <dbReference type="ARBA" id="ARBA00022737"/>
    </source>
</evidence>
<dbReference type="HAMAP" id="MF_01183">
    <property type="entry name" value="Chaperone_SurA"/>
    <property type="match status" value="1"/>
</dbReference>
<evidence type="ECO:0000256" key="1">
    <source>
        <dbReference type="ARBA" id="ARBA00022729"/>
    </source>
</evidence>